<feature type="region of interest" description="Disordered" evidence="1">
    <location>
        <begin position="1"/>
        <end position="25"/>
    </location>
</feature>
<keyword evidence="3" id="KW-1185">Reference proteome</keyword>
<dbReference type="Pfam" id="PF16091">
    <property type="entry name" value="DUF4820"/>
    <property type="match status" value="1"/>
</dbReference>
<sequence length="275" mass="31193">MAQKTAEAEAKDQHTQRDHIDDDEVTELQSPASFYEKVREQAERFASTRLGQLVIERVDRGLKLIEDTTKWSLPQDKNSSAVVLERPLPWAPFLLLIILLRLVRIWLSVGALMIGDGPVAPTDMIYFIQTRRHKLRAIRVHGLRVMRNRQQEMSPGKSFTQKLSLWFNRAICRPGVQRENSGRAFNMHSSDQQPANQSVTKRSLEDESNEDDNLTIDEMLAKYANQNSEDDSDFVPSEEKDSGSSSSNTSDGDSDSHTSELMTSSEEQQLVENVS</sequence>
<dbReference type="OMA" id="HKSRNFY"/>
<dbReference type="AlphaFoldDB" id="B4JA14"/>
<dbReference type="eggNOG" id="ENOG502S7E4">
    <property type="taxonomic scope" value="Eukaryota"/>
</dbReference>
<feature type="compositionally biased region" description="Polar residues" evidence="1">
    <location>
        <begin position="260"/>
        <end position="275"/>
    </location>
</feature>
<dbReference type="InterPro" id="IPR032150">
    <property type="entry name" value="DUF4820"/>
</dbReference>
<name>B4JA14_DROGR</name>
<evidence type="ECO:0000313" key="2">
    <source>
        <dbReference type="EMBL" id="EDW02601.1"/>
    </source>
</evidence>
<dbReference type="PhylomeDB" id="B4JA14"/>
<dbReference type="HOGENOM" id="CLU_060003_0_0_1"/>
<dbReference type="KEGG" id="dgr:6559380"/>
<dbReference type="OrthoDB" id="7398970at2759"/>
<feature type="region of interest" description="Disordered" evidence="1">
    <location>
        <begin position="181"/>
        <end position="275"/>
    </location>
</feature>
<reference evidence="2 3" key="1">
    <citation type="journal article" date="2007" name="Nature">
        <title>Evolution of genes and genomes on the Drosophila phylogeny.</title>
        <authorList>
            <consortium name="Drosophila 12 Genomes Consortium"/>
            <person name="Clark A.G."/>
            <person name="Eisen M.B."/>
            <person name="Smith D.R."/>
            <person name="Bergman C.M."/>
            <person name="Oliver B."/>
            <person name="Markow T.A."/>
            <person name="Kaufman T.C."/>
            <person name="Kellis M."/>
            <person name="Gelbart W."/>
            <person name="Iyer V.N."/>
            <person name="Pollard D.A."/>
            <person name="Sackton T.B."/>
            <person name="Larracuente A.M."/>
            <person name="Singh N.D."/>
            <person name="Abad J.P."/>
            <person name="Abt D.N."/>
            <person name="Adryan B."/>
            <person name="Aguade M."/>
            <person name="Akashi H."/>
            <person name="Anderson W.W."/>
            <person name="Aquadro C.F."/>
            <person name="Ardell D.H."/>
            <person name="Arguello R."/>
            <person name="Artieri C.G."/>
            <person name="Barbash D.A."/>
            <person name="Barker D."/>
            <person name="Barsanti P."/>
            <person name="Batterham P."/>
            <person name="Batzoglou S."/>
            <person name="Begun D."/>
            <person name="Bhutkar A."/>
            <person name="Blanco E."/>
            <person name="Bosak S.A."/>
            <person name="Bradley R.K."/>
            <person name="Brand A.D."/>
            <person name="Brent M.R."/>
            <person name="Brooks A.N."/>
            <person name="Brown R.H."/>
            <person name="Butlin R.K."/>
            <person name="Caggese C."/>
            <person name="Calvi B.R."/>
            <person name="Bernardo de Carvalho A."/>
            <person name="Caspi A."/>
            <person name="Castrezana S."/>
            <person name="Celniker S.E."/>
            <person name="Chang J.L."/>
            <person name="Chapple C."/>
            <person name="Chatterji S."/>
            <person name="Chinwalla A."/>
            <person name="Civetta A."/>
            <person name="Clifton S.W."/>
            <person name="Comeron J.M."/>
            <person name="Costello J.C."/>
            <person name="Coyne J.A."/>
            <person name="Daub J."/>
            <person name="David R.G."/>
            <person name="Delcher A.L."/>
            <person name="Delehaunty K."/>
            <person name="Do C.B."/>
            <person name="Ebling H."/>
            <person name="Edwards K."/>
            <person name="Eickbush T."/>
            <person name="Evans J.D."/>
            <person name="Filipski A."/>
            <person name="Findeiss S."/>
            <person name="Freyhult E."/>
            <person name="Fulton L."/>
            <person name="Fulton R."/>
            <person name="Garcia A.C."/>
            <person name="Gardiner A."/>
            <person name="Garfield D.A."/>
            <person name="Garvin B.E."/>
            <person name="Gibson G."/>
            <person name="Gilbert D."/>
            <person name="Gnerre S."/>
            <person name="Godfrey J."/>
            <person name="Good R."/>
            <person name="Gotea V."/>
            <person name="Gravely B."/>
            <person name="Greenberg A.J."/>
            <person name="Griffiths-Jones S."/>
            <person name="Gross S."/>
            <person name="Guigo R."/>
            <person name="Gustafson E.A."/>
            <person name="Haerty W."/>
            <person name="Hahn M.W."/>
            <person name="Halligan D.L."/>
            <person name="Halpern A.L."/>
            <person name="Halter G.M."/>
            <person name="Han M.V."/>
            <person name="Heger A."/>
            <person name="Hillier L."/>
            <person name="Hinrichs A.S."/>
            <person name="Holmes I."/>
            <person name="Hoskins R.A."/>
            <person name="Hubisz M.J."/>
            <person name="Hultmark D."/>
            <person name="Huntley M.A."/>
            <person name="Jaffe D.B."/>
            <person name="Jagadeeshan S."/>
            <person name="Jeck W.R."/>
            <person name="Johnson J."/>
            <person name="Jones C.D."/>
            <person name="Jordan W.C."/>
            <person name="Karpen G.H."/>
            <person name="Kataoka E."/>
            <person name="Keightley P.D."/>
            <person name="Kheradpour P."/>
            <person name="Kirkness E.F."/>
            <person name="Koerich L.B."/>
            <person name="Kristiansen K."/>
            <person name="Kudrna D."/>
            <person name="Kulathinal R.J."/>
            <person name="Kumar S."/>
            <person name="Kwok R."/>
            <person name="Lander E."/>
            <person name="Langley C.H."/>
            <person name="Lapoint R."/>
            <person name="Lazzaro B.P."/>
            <person name="Lee S.J."/>
            <person name="Levesque L."/>
            <person name="Li R."/>
            <person name="Lin C.F."/>
            <person name="Lin M.F."/>
            <person name="Lindblad-Toh K."/>
            <person name="Llopart A."/>
            <person name="Long M."/>
            <person name="Low L."/>
            <person name="Lozovsky E."/>
            <person name="Lu J."/>
            <person name="Luo M."/>
            <person name="Machado C.A."/>
            <person name="Makalowski W."/>
            <person name="Marzo M."/>
            <person name="Matsuda M."/>
            <person name="Matzkin L."/>
            <person name="McAllister B."/>
            <person name="McBride C.S."/>
            <person name="McKernan B."/>
            <person name="McKernan K."/>
            <person name="Mendez-Lago M."/>
            <person name="Minx P."/>
            <person name="Mollenhauer M.U."/>
            <person name="Montooth K."/>
            <person name="Mount S.M."/>
            <person name="Mu X."/>
            <person name="Myers E."/>
            <person name="Negre B."/>
            <person name="Newfeld S."/>
            <person name="Nielsen R."/>
            <person name="Noor M.A."/>
            <person name="O'Grady P."/>
            <person name="Pachter L."/>
            <person name="Papaceit M."/>
            <person name="Parisi M.J."/>
            <person name="Parisi M."/>
            <person name="Parts L."/>
            <person name="Pedersen J.S."/>
            <person name="Pesole G."/>
            <person name="Phillippy A.M."/>
            <person name="Ponting C.P."/>
            <person name="Pop M."/>
            <person name="Porcelli D."/>
            <person name="Powell J.R."/>
            <person name="Prohaska S."/>
            <person name="Pruitt K."/>
            <person name="Puig M."/>
            <person name="Quesneville H."/>
            <person name="Ram K.R."/>
            <person name="Rand D."/>
            <person name="Rasmussen M.D."/>
            <person name="Reed L.K."/>
            <person name="Reenan R."/>
            <person name="Reily A."/>
            <person name="Remington K.A."/>
            <person name="Rieger T.T."/>
            <person name="Ritchie M.G."/>
            <person name="Robin C."/>
            <person name="Rogers Y.H."/>
            <person name="Rohde C."/>
            <person name="Rozas J."/>
            <person name="Rubenfield M.J."/>
            <person name="Ruiz A."/>
            <person name="Russo S."/>
            <person name="Salzberg S.L."/>
            <person name="Sanchez-Gracia A."/>
            <person name="Saranga D.J."/>
            <person name="Sato H."/>
            <person name="Schaeffer S.W."/>
            <person name="Schatz M.C."/>
            <person name="Schlenke T."/>
            <person name="Schwartz R."/>
            <person name="Segarra C."/>
            <person name="Singh R.S."/>
            <person name="Sirot L."/>
            <person name="Sirota M."/>
            <person name="Sisneros N.B."/>
            <person name="Smith C.D."/>
            <person name="Smith T.F."/>
            <person name="Spieth J."/>
            <person name="Stage D.E."/>
            <person name="Stark A."/>
            <person name="Stephan W."/>
            <person name="Strausberg R.L."/>
            <person name="Strempel S."/>
            <person name="Sturgill D."/>
            <person name="Sutton G."/>
            <person name="Sutton G.G."/>
            <person name="Tao W."/>
            <person name="Teichmann S."/>
            <person name="Tobari Y.N."/>
            <person name="Tomimura Y."/>
            <person name="Tsolas J.M."/>
            <person name="Valente V.L."/>
            <person name="Venter E."/>
            <person name="Venter J.C."/>
            <person name="Vicario S."/>
            <person name="Vieira F.G."/>
            <person name="Vilella A.J."/>
            <person name="Villasante A."/>
            <person name="Walenz B."/>
            <person name="Wang J."/>
            <person name="Wasserman M."/>
            <person name="Watts T."/>
            <person name="Wilson D."/>
            <person name="Wilson R.K."/>
            <person name="Wing R.A."/>
            <person name="Wolfner M.F."/>
            <person name="Wong A."/>
            <person name="Wong G.K."/>
            <person name="Wu C.I."/>
            <person name="Wu G."/>
            <person name="Yamamoto D."/>
            <person name="Yang H.P."/>
            <person name="Yang S.P."/>
            <person name="Yorke J.A."/>
            <person name="Yoshida K."/>
            <person name="Zdobnov E."/>
            <person name="Zhang P."/>
            <person name="Zhang Y."/>
            <person name="Zimin A.V."/>
            <person name="Baldwin J."/>
            <person name="Abdouelleil A."/>
            <person name="Abdulkadir J."/>
            <person name="Abebe A."/>
            <person name="Abera B."/>
            <person name="Abreu J."/>
            <person name="Acer S.C."/>
            <person name="Aftuck L."/>
            <person name="Alexander A."/>
            <person name="An P."/>
            <person name="Anderson E."/>
            <person name="Anderson S."/>
            <person name="Arachi H."/>
            <person name="Azer M."/>
            <person name="Bachantsang P."/>
            <person name="Barry A."/>
            <person name="Bayul T."/>
            <person name="Berlin A."/>
            <person name="Bessette D."/>
            <person name="Bloom T."/>
            <person name="Blye J."/>
            <person name="Boguslavskiy L."/>
            <person name="Bonnet C."/>
            <person name="Boukhgalter B."/>
            <person name="Bourzgui I."/>
            <person name="Brown A."/>
            <person name="Cahill P."/>
            <person name="Channer S."/>
            <person name="Cheshatsang Y."/>
            <person name="Chuda L."/>
            <person name="Citroen M."/>
            <person name="Collymore A."/>
            <person name="Cooke P."/>
            <person name="Costello M."/>
            <person name="D'Aco K."/>
            <person name="Daza R."/>
            <person name="De Haan G."/>
            <person name="DeGray S."/>
            <person name="DeMaso C."/>
            <person name="Dhargay N."/>
            <person name="Dooley K."/>
            <person name="Dooley E."/>
            <person name="Doricent M."/>
            <person name="Dorje P."/>
            <person name="Dorjee K."/>
            <person name="Dupes A."/>
            <person name="Elong R."/>
            <person name="Falk J."/>
            <person name="Farina A."/>
            <person name="Faro S."/>
            <person name="Ferguson D."/>
            <person name="Fisher S."/>
            <person name="Foley C.D."/>
            <person name="Franke A."/>
            <person name="Friedrich D."/>
            <person name="Gadbois L."/>
            <person name="Gearin G."/>
            <person name="Gearin C.R."/>
            <person name="Giannoukos G."/>
            <person name="Goode T."/>
            <person name="Graham J."/>
            <person name="Grandbois E."/>
            <person name="Grewal S."/>
            <person name="Gyaltsen K."/>
            <person name="Hafez N."/>
            <person name="Hagos B."/>
            <person name="Hall J."/>
            <person name="Henson C."/>
            <person name="Hollinger A."/>
            <person name="Honan T."/>
            <person name="Huard M.D."/>
            <person name="Hughes L."/>
            <person name="Hurhula B."/>
            <person name="Husby M.E."/>
            <person name="Kamat A."/>
            <person name="Kanga B."/>
            <person name="Kashin S."/>
            <person name="Khazanovich D."/>
            <person name="Kisner P."/>
            <person name="Lance K."/>
            <person name="Lara M."/>
            <person name="Lee W."/>
            <person name="Lennon N."/>
            <person name="Letendre F."/>
            <person name="LeVine R."/>
            <person name="Lipovsky A."/>
            <person name="Liu X."/>
            <person name="Liu J."/>
            <person name="Liu S."/>
            <person name="Lokyitsang T."/>
            <person name="Lokyitsang Y."/>
            <person name="Lubonja R."/>
            <person name="Lui A."/>
            <person name="MacDonald P."/>
            <person name="Magnisalis V."/>
            <person name="Maru K."/>
            <person name="Matthews C."/>
            <person name="McCusker W."/>
            <person name="McDonough S."/>
            <person name="Mehta T."/>
            <person name="Meldrim J."/>
            <person name="Meneus L."/>
            <person name="Mihai O."/>
            <person name="Mihalev A."/>
            <person name="Mihova T."/>
            <person name="Mittelman R."/>
            <person name="Mlenga V."/>
            <person name="Montmayeur A."/>
            <person name="Mulrain L."/>
            <person name="Navidi A."/>
            <person name="Naylor J."/>
            <person name="Negash T."/>
            <person name="Nguyen T."/>
            <person name="Nguyen N."/>
            <person name="Nicol R."/>
            <person name="Norbu C."/>
            <person name="Norbu N."/>
            <person name="Novod N."/>
            <person name="O'Neill B."/>
            <person name="Osman S."/>
            <person name="Markiewicz E."/>
            <person name="Oyono O.L."/>
            <person name="Patti C."/>
            <person name="Phunkhang P."/>
            <person name="Pierre F."/>
            <person name="Priest M."/>
            <person name="Raghuraman S."/>
            <person name="Rege F."/>
            <person name="Reyes R."/>
            <person name="Rise C."/>
            <person name="Rogov P."/>
            <person name="Ross K."/>
            <person name="Ryan E."/>
            <person name="Settipalli S."/>
            <person name="Shea T."/>
            <person name="Sherpa N."/>
            <person name="Shi L."/>
            <person name="Shih D."/>
            <person name="Sparrow T."/>
            <person name="Spaulding J."/>
            <person name="Stalker J."/>
            <person name="Stange-Thomann N."/>
            <person name="Stavropoulos S."/>
            <person name="Stone C."/>
            <person name="Strader C."/>
            <person name="Tesfaye S."/>
            <person name="Thomson T."/>
            <person name="Thoulutsang Y."/>
            <person name="Thoulutsang D."/>
            <person name="Topham K."/>
            <person name="Topping I."/>
            <person name="Tsamla T."/>
            <person name="Vassiliev H."/>
            <person name="Vo A."/>
            <person name="Wangchuk T."/>
            <person name="Wangdi T."/>
            <person name="Weiand M."/>
            <person name="Wilkinson J."/>
            <person name="Wilson A."/>
            <person name="Yadav S."/>
            <person name="Young G."/>
            <person name="Yu Q."/>
            <person name="Zembek L."/>
            <person name="Zhong D."/>
            <person name="Zimmer A."/>
            <person name="Zwirko Z."/>
            <person name="Jaffe D.B."/>
            <person name="Alvarez P."/>
            <person name="Brockman W."/>
            <person name="Butler J."/>
            <person name="Chin C."/>
            <person name="Gnerre S."/>
            <person name="Grabherr M."/>
            <person name="Kleber M."/>
            <person name="Mauceli E."/>
            <person name="MacCallum I."/>
        </authorList>
    </citation>
    <scope>NUCLEOTIDE SEQUENCE [LARGE SCALE GENOMIC DNA]</scope>
    <source>
        <strain evidence="3">Tucson 15287-2541.00</strain>
    </source>
</reference>
<dbReference type="InParanoid" id="B4JA14"/>
<feature type="compositionally biased region" description="Polar residues" evidence="1">
    <location>
        <begin position="187"/>
        <end position="201"/>
    </location>
</feature>
<accession>B4JA14</accession>
<proteinExistence type="predicted"/>
<gene>
    <name evidence="2" type="primary">Dgri\GH19801</name>
    <name evidence="2" type="ORF">Dgri_GH19801</name>
</gene>
<dbReference type="EMBL" id="CH916367">
    <property type="protein sequence ID" value="EDW02601.1"/>
    <property type="molecule type" value="Genomic_DNA"/>
</dbReference>
<organism evidence="3">
    <name type="scientific">Drosophila grimshawi</name>
    <name type="common">Hawaiian fruit fly</name>
    <name type="synonym">Idiomyia grimshawi</name>
    <dbReference type="NCBI Taxonomy" id="7222"/>
    <lineage>
        <taxon>Eukaryota</taxon>
        <taxon>Metazoa</taxon>
        <taxon>Ecdysozoa</taxon>
        <taxon>Arthropoda</taxon>
        <taxon>Hexapoda</taxon>
        <taxon>Insecta</taxon>
        <taxon>Pterygota</taxon>
        <taxon>Neoptera</taxon>
        <taxon>Endopterygota</taxon>
        <taxon>Diptera</taxon>
        <taxon>Brachycera</taxon>
        <taxon>Muscomorpha</taxon>
        <taxon>Ephydroidea</taxon>
        <taxon>Drosophilidae</taxon>
        <taxon>Drosophila</taxon>
        <taxon>Hawaiian Drosophila</taxon>
    </lineage>
</organism>
<evidence type="ECO:0000313" key="3">
    <source>
        <dbReference type="Proteomes" id="UP000001070"/>
    </source>
</evidence>
<dbReference type="Proteomes" id="UP000001070">
    <property type="component" value="Unassembled WGS sequence"/>
</dbReference>
<feature type="compositionally biased region" description="Acidic residues" evidence="1">
    <location>
        <begin position="206"/>
        <end position="215"/>
    </location>
</feature>
<feature type="compositionally biased region" description="Basic and acidic residues" evidence="1">
    <location>
        <begin position="1"/>
        <end position="20"/>
    </location>
</feature>
<protein>
    <submittedName>
        <fullName evidence="2">GH19801</fullName>
    </submittedName>
</protein>
<evidence type="ECO:0000256" key="1">
    <source>
        <dbReference type="SAM" id="MobiDB-lite"/>
    </source>
</evidence>